<dbReference type="InParanoid" id="M7XFM2"/>
<evidence type="ECO:0000313" key="1">
    <source>
        <dbReference type="EMBL" id="EMS33328.1"/>
    </source>
</evidence>
<proteinExistence type="predicted"/>
<sequence>MFSRLLVDFSEVEFVIHLISNYIPKWYLGVNSNFKLDGI</sequence>
<dbReference type="EMBL" id="AMZY02000010">
    <property type="protein sequence ID" value="EMS33328.1"/>
    <property type="molecule type" value="Genomic_DNA"/>
</dbReference>
<keyword evidence="2" id="KW-1185">Reference proteome</keyword>
<dbReference type="STRING" id="1239962.C943_00606"/>
<gene>
    <name evidence="1" type="ORF">C943_00606</name>
</gene>
<organism evidence="1 2">
    <name type="scientific">Mariniradius saccharolyticus AK6</name>
    <dbReference type="NCBI Taxonomy" id="1239962"/>
    <lineage>
        <taxon>Bacteria</taxon>
        <taxon>Pseudomonadati</taxon>
        <taxon>Bacteroidota</taxon>
        <taxon>Cytophagia</taxon>
        <taxon>Cytophagales</taxon>
        <taxon>Cyclobacteriaceae</taxon>
        <taxon>Mariniradius</taxon>
    </lineage>
</organism>
<reference evidence="1" key="1">
    <citation type="submission" date="2013-01" db="EMBL/GenBank/DDBJ databases">
        <title>Genome assembly of Mariniradius saccharolyticus AK6.</title>
        <authorList>
            <person name="Vaidya B."/>
            <person name="Khatri I."/>
            <person name="Tanuku N.R.S."/>
            <person name="Subramanian S."/>
            <person name="Pinnaka A."/>
        </authorList>
    </citation>
    <scope>NUCLEOTIDE SEQUENCE [LARGE SCALE GENOMIC DNA]</scope>
    <source>
        <strain evidence="1">AK6</strain>
    </source>
</reference>
<comment type="caution">
    <text evidence="1">The sequence shown here is derived from an EMBL/GenBank/DDBJ whole genome shotgun (WGS) entry which is preliminary data.</text>
</comment>
<protein>
    <submittedName>
        <fullName evidence="1">Uncharacterized protein</fullName>
    </submittedName>
</protein>
<accession>M7XFM2</accession>
<dbReference type="Proteomes" id="UP000010953">
    <property type="component" value="Unassembled WGS sequence"/>
</dbReference>
<evidence type="ECO:0000313" key="2">
    <source>
        <dbReference type="Proteomes" id="UP000010953"/>
    </source>
</evidence>
<dbReference type="AlphaFoldDB" id="M7XFM2"/>
<name>M7XFM2_9BACT</name>